<comment type="catalytic activity">
    <reaction evidence="3">
        <text>glutathione + H2O = L-cysteinylglycine + L-glutamate</text>
        <dbReference type="Rhea" id="RHEA:28807"/>
        <dbReference type="ChEBI" id="CHEBI:15377"/>
        <dbReference type="ChEBI" id="CHEBI:29985"/>
        <dbReference type="ChEBI" id="CHEBI:57925"/>
        <dbReference type="ChEBI" id="CHEBI:61694"/>
        <dbReference type="EC" id="3.4.19.13"/>
    </reaction>
</comment>
<keyword evidence="7" id="KW-1185">Reference proteome</keyword>
<dbReference type="Gene3D" id="3.60.20.40">
    <property type="match status" value="1"/>
</dbReference>
<evidence type="ECO:0000256" key="4">
    <source>
        <dbReference type="SAM" id="MobiDB-lite"/>
    </source>
</evidence>
<proteinExistence type="predicted"/>
<dbReference type="GO" id="GO:0005886">
    <property type="term" value="C:plasma membrane"/>
    <property type="evidence" value="ECO:0007669"/>
    <property type="project" value="TreeGrafter"/>
</dbReference>
<dbReference type="NCBIfam" id="TIGR00066">
    <property type="entry name" value="g_glut_trans"/>
    <property type="match status" value="1"/>
</dbReference>
<feature type="binding site" evidence="2">
    <location>
        <position position="504"/>
    </location>
    <ligand>
        <name>L-glutamate</name>
        <dbReference type="ChEBI" id="CHEBI:29985"/>
    </ligand>
</feature>
<feature type="region of interest" description="Disordered" evidence="4">
    <location>
        <begin position="368"/>
        <end position="394"/>
    </location>
</feature>
<evidence type="ECO:0000256" key="1">
    <source>
        <dbReference type="PIRSR" id="PIRSR600101-1"/>
    </source>
</evidence>
<dbReference type="Proteomes" id="UP000054516">
    <property type="component" value="Unassembled WGS sequence"/>
</dbReference>
<dbReference type="STRING" id="77044.A0A1W2TK90"/>
<dbReference type="InterPro" id="IPR043137">
    <property type="entry name" value="GGT_ssub_C"/>
</dbReference>
<dbReference type="SUPFAM" id="SSF56235">
    <property type="entry name" value="N-terminal nucleophile aminohydrolases (Ntn hydrolases)"/>
    <property type="match status" value="1"/>
</dbReference>
<feature type="binding site" evidence="2">
    <location>
        <begin position="476"/>
        <end position="477"/>
    </location>
    <ligand>
        <name>L-glutamate</name>
        <dbReference type="ChEBI" id="CHEBI:29985"/>
    </ligand>
</feature>
<feature type="signal peptide" evidence="5">
    <location>
        <begin position="1"/>
        <end position="23"/>
    </location>
</feature>
<feature type="binding site" evidence="2">
    <location>
        <position position="448"/>
    </location>
    <ligand>
        <name>L-glutamate</name>
        <dbReference type="ChEBI" id="CHEBI:29985"/>
    </ligand>
</feature>
<keyword evidence="3" id="KW-0378">Hydrolase</keyword>
<reference evidence="6" key="1">
    <citation type="submission" date="2016-03" db="EMBL/GenBank/DDBJ databases">
        <title>Draft genome sequence of Rosellinia necatrix.</title>
        <authorList>
            <person name="Kanematsu S."/>
        </authorList>
    </citation>
    <scope>NUCLEOTIDE SEQUENCE [LARGE SCALE GENOMIC DNA]</scope>
    <source>
        <strain evidence="6">W97</strain>
    </source>
</reference>
<dbReference type="PRINTS" id="PR01210">
    <property type="entry name" value="GGTRANSPTASE"/>
</dbReference>
<keyword evidence="5" id="KW-0732">Signal</keyword>
<dbReference type="Pfam" id="PF01019">
    <property type="entry name" value="G_glu_transpept"/>
    <property type="match status" value="1"/>
</dbReference>
<dbReference type="OMA" id="SFWPRTW"/>
<feature type="chain" id="PRO_5010707946" description="Glutathione hydrolase" evidence="5">
    <location>
        <begin position="24"/>
        <end position="601"/>
    </location>
</feature>
<dbReference type="OrthoDB" id="1081007at2759"/>
<protein>
    <recommendedName>
        <fullName evidence="3">Glutathione hydrolase</fullName>
        <ecNumber evidence="3">2.3.2.2</ecNumber>
        <ecNumber evidence="3">3.4.19.13</ecNumber>
    </recommendedName>
    <alternativeName>
        <fullName evidence="3">Gamma-glutamyltransferase</fullName>
    </alternativeName>
    <alternativeName>
        <fullName evidence="3">Gamma-glutamyltranspeptidase</fullName>
    </alternativeName>
</protein>
<dbReference type="EC" id="3.4.19.13" evidence="3"/>
<organism evidence="6">
    <name type="scientific">Rosellinia necatrix</name>
    <name type="common">White root-rot fungus</name>
    <dbReference type="NCBI Taxonomy" id="77044"/>
    <lineage>
        <taxon>Eukaryota</taxon>
        <taxon>Fungi</taxon>
        <taxon>Dikarya</taxon>
        <taxon>Ascomycota</taxon>
        <taxon>Pezizomycotina</taxon>
        <taxon>Sordariomycetes</taxon>
        <taxon>Xylariomycetidae</taxon>
        <taxon>Xylariales</taxon>
        <taxon>Xylariaceae</taxon>
        <taxon>Rosellinia</taxon>
    </lineage>
</organism>
<comment type="function">
    <text evidence="3">Cleaves the gamma-glutamyl peptide bond of glutathione and glutathione conjugates.</text>
</comment>
<name>A0A1W2TK90_ROSNE</name>
<dbReference type="AlphaFoldDB" id="A0A1W2TK90"/>
<dbReference type="GO" id="GO:0103068">
    <property type="term" value="F:leukotriene C4 gamma-glutamyl transferase activity"/>
    <property type="evidence" value="ECO:0007669"/>
    <property type="project" value="UniProtKB-EC"/>
</dbReference>
<dbReference type="EC" id="2.3.2.2" evidence="3"/>
<feature type="binding site" evidence="2">
    <location>
        <position position="114"/>
    </location>
    <ligand>
        <name>L-glutamate</name>
        <dbReference type="ChEBI" id="CHEBI:29985"/>
    </ligand>
</feature>
<dbReference type="PANTHER" id="PTHR11686:SF62">
    <property type="entry name" value="GLUTATHIONE HYDROLASE"/>
    <property type="match status" value="1"/>
</dbReference>
<sequence length="601" mass="63744">MRSLFKLLRVVLLLVAAASSGLALYHRQWEASGQRQTVLSPPAVSDHRGAVACESKVCSQIGIDLLAHGGNAVDAFVGAQLCVGVIAMYHSGIGGGGFALIRDQHGEYTALDYRETAPAAAFEDMYKDNVKGSVFGGLAAAVPGELRGLELAHSRFGALPWHDVVYPSVVVARDGFTVTADTIRYMESGLKAAGWNFLVEDPSWAEDFAPNGSLVKLGDTMYRKRYADTLQRIAENGAEAFYTGDIAEAMISIIQANNGTMTLADLAEYSVVTRDPVNITYRGFSIHSIGAPTSGVVGLSVLKTMEGYGDADDANLTAHRFDEAMRFGYAARQELGDPAFVEHAARLQGRMVTASYAGQVRGLIHDNATQPVENYVPPDDDDDRAGGGKKEKKKKTLYAAAPGHGTSHVVTADASGMTVSSTTTINLLFGSLLMVPSTGVVVNNEMNDFSIPGVRNEFGFEPSPANFVRAGKRPLSSITPLIITTAAHSGSNSRVRATVGAAGGSRILSSTTQVAWQVLERGLSMTQAVAAPRWHDQLMPDTTVLEAGFDRAVAESLAARGHNLTWLPLAPSSVQGIRIGPDGAFEAASENRQLASGGLTL</sequence>
<accession>A0A1W2TK90</accession>
<dbReference type="PANTHER" id="PTHR11686">
    <property type="entry name" value="GAMMA GLUTAMYL TRANSPEPTIDASE"/>
    <property type="match status" value="1"/>
</dbReference>
<feature type="binding site" evidence="2">
    <location>
        <begin position="424"/>
        <end position="426"/>
    </location>
    <ligand>
        <name>L-glutamate</name>
        <dbReference type="ChEBI" id="CHEBI:29985"/>
    </ligand>
</feature>
<gene>
    <name evidence="6" type="ORF">SAMD00023353_3300330</name>
</gene>
<dbReference type="GO" id="GO:0036374">
    <property type="term" value="F:glutathione hydrolase activity"/>
    <property type="evidence" value="ECO:0007669"/>
    <property type="project" value="UniProtKB-UniRule"/>
</dbReference>
<dbReference type="InterPro" id="IPR043138">
    <property type="entry name" value="GGT_lsub"/>
</dbReference>
<evidence type="ECO:0000256" key="3">
    <source>
        <dbReference type="RuleBase" id="RU368068"/>
    </source>
</evidence>
<comment type="catalytic activity">
    <reaction evidence="3">
        <text>an N-terminal (5-L-glutamyl)-[peptide] + an alpha-amino acid = 5-L-glutamyl amino acid + an N-terminal L-alpha-aminoacyl-[peptide]</text>
        <dbReference type="Rhea" id="RHEA:23904"/>
        <dbReference type="Rhea" id="RHEA-COMP:9780"/>
        <dbReference type="Rhea" id="RHEA-COMP:9795"/>
        <dbReference type="ChEBI" id="CHEBI:77644"/>
        <dbReference type="ChEBI" id="CHEBI:78597"/>
        <dbReference type="ChEBI" id="CHEBI:78599"/>
        <dbReference type="ChEBI" id="CHEBI:78608"/>
        <dbReference type="EC" id="2.3.2.2"/>
    </reaction>
</comment>
<evidence type="ECO:0000313" key="7">
    <source>
        <dbReference type="Proteomes" id="UP000054516"/>
    </source>
</evidence>
<keyword evidence="3" id="KW-0808">Transferase</keyword>
<keyword evidence="3" id="KW-0012">Acyltransferase</keyword>
<dbReference type="UniPathway" id="UPA00204"/>
<evidence type="ECO:0000313" key="6">
    <source>
        <dbReference type="EMBL" id="GAP88671.1"/>
    </source>
</evidence>
<dbReference type="Gene3D" id="1.10.246.130">
    <property type="match status" value="1"/>
</dbReference>
<feature type="active site" description="Nucleophile" evidence="1">
    <location>
        <position position="406"/>
    </location>
</feature>
<comment type="pathway">
    <text evidence="3">Sulfur metabolism; glutathione metabolism.</text>
</comment>
<dbReference type="InterPro" id="IPR029055">
    <property type="entry name" value="Ntn_hydrolases_N"/>
</dbReference>
<evidence type="ECO:0000256" key="2">
    <source>
        <dbReference type="PIRSR" id="PIRSR600101-2"/>
    </source>
</evidence>
<dbReference type="GO" id="GO:0006751">
    <property type="term" value="P:glutathione catabolic process"/>
    <property type="evidence" value="ECO:0007669"/>
    <property type="project" value="UniProtKB-UniRule"/>
</dbReference>
<comment type="catalytic activity">
    <reaction evidence="3">
        <text>an S-substituted glutathione + H2O = an S-substituted L-cysteinylglycine + L-glutamate</text>
        <dbReference type="Rhea" id="RHEA:59468"/>
        <dbReference type="ChEBI" id="CHEBI:15377"/>
        <dbReference type="ChEBI" id="CHEBI:29985"/>
        <dbReference type="ChEBI" id="CHEBI:90779"/>
        <dbReference type="ChEBI" id="CHEBI:143103"/>
        <dbReference type="EC" id="3.4.19.13"/>
    </reaction>
</comment>
<evidence type="ECO:0000256" key="5">
    <source>
        <dbReference type="SAM" id="SignalP"/>
    </source>
</evidence>
<dbReference type="EMBL" id="DF977478">
    <property type="protein sequence ID" value="GAP88671.1"/>
    <property type="molecule type" value="Genomic_DNA"/>
</dbReference>
<dbReference type="InterPro" id="IPR000101">
    <property type="entry name" value="GGT_peptidase"/>
</dbReference>